<dbReference type="EMBL" id="CADCXU010002894">
    <property type="protein sequence ID" value="CAA9995020.1"/>
    <property type="molecule type" value="Genomic_DNA"/>
</dbReference>
<dbReference type="AlphaFoldDB" id="A0A6H5FY33"/>
<dbReference type="Proteomes" id="UP000479000">
    <property type="component" value="Unassembled WGS sequence"/>
</dbReference>
<reference evidence="1 2" key="1">
    <citation type="submission" date="2020-02" db="EMBL/GenBank/DDBJ databases">
        <authorList>
            <person name="Ferguson B K."/>
        </authorList>
    </citation>
    <scope>NUCLEOTIDE SEQUENCE [LARGE SCALE GENOMIC DNA]</scope>
</reference>
<accession>A0A6H5FY33</accession>
<sequence>MKNRQNKKKRLNNCDIQGFERETLGSIPRQDQASRLGPIQRPTGFWYLFHRYIAVFQHLIPLMVRKKEFKAGELRKSNGLIWKDALFIMKDKSVIIVEDHFTSNIELERMMIEPPTRAEAEIKKRRSRMI</sequence>
<name>A0A6H5FY33_9HEMI</name>
<dbReference type="OrthoDB" id="7407406at2759"/>
<proteinExistence type="predicted"/>
<keyword evidence="2" id="KW-1185">Reference proteome</keyword>
<protein>
    <submittedName>
        <fullName evidence="1">Uncharacterized protein</fullName>
    </submittedName>
</protein>
<gene>
    <name evidence="1" type="ORF">NTEN_LOCUS1811</name>
</gene>
<organism evidence="1 2">
    <name type="scientific">Nesidiocoris tenuis</name>
    <dbReference type="NCBI Taxonomy" id="355587"/>
    <lineage>
        <taxon>Eukaryota</taxon>
        <taxon>Metazoa</taxon>
        <taxon>Ecdysozoa</taxon>
        <taxon>Arthropoda</taxon>
        <taxon>Hexapoda</taxon>
        <taxon>Insecta</taxon>
        <taxon>Pterygota</taxon>
        <taxon>Neoptera</taxon>
        <taxon>Paraneoptera</taxon>
        <taxon>Hemiptera</taxon>
        <taxon>Heteroptera</taxon>
        <taxon>Panheteroptera</taxon>
        <taxon>Cimicomorpha</taxon>
        <taxon>Miridae</taxon>
        <taxon>Dicyphina</taxon>
        <taxon>Nesidiocoris</taxon>
    </lineage>
</organism>
<evidence type="ECO:0000313" key="2">
    <source>
        <dbReference type="Proteomes" id="UP000479000"/>
    </source>
</evidence>
<evidence type="ECO:0000313" key="1">
    <source>
        <dbReference type="EMBL" id="CAA9995020.1"/>
    </source>
</evidence>